<dbReference type="SUPFAM" id="SSF50978">
    <property type="entry name" value="WD40 repeat-like"/>
    <property type="match status" value="1"/>
</dbReference>
<reference evidence="5" key="1">
    <citation type="submission" date="2020-04" db="EMBL/GenBank/DDBJ databases">
        <authorList>
            <person name="Neveu A P."/>
        </authorList>
    </citation>
    <scope>NUCLEOTIDE SEQUENCE</scope>
    <source>
        <tissue evidence="5">Whole embryo</tissue>
    </source>
</reference>
<evidence type="ECO:0000313" key="5">
    <source>
        <dbReference type="EMBL" id="CAB3262216.1"/>
    </source>
</evidence>
<dbReference type="Gene3D" id="2.130.10.10">
    <property type="entry name" value="YVTN repeat-like/Quinoprotein amine dehydrogenase"/>
    <property type="match status" value="2"/>
</dbReference>
<evidence type="ECO:0000256" key="1">
    <source>
        <dbReference type="PROSITE-ProRule" id="PRU00221"/>
    </source>
</evidence>
<dbReference type="InterPro" id="IPR001680">
    <property type="entry name" value="WD40_rpt"/>
</dbReference>
<feature type="compositionally biased region" description="Polar residues" evidence="3">
    <location>
        <begin position="918"/>
        <end position="934"/>
    </location>
</feature>
<dbReference type="InterPro" id="IPR042622">
    <property type="entry name" value="Znf106"/>
</dbReference>
<feature type="compositionally biased region" description="Polar residues" evidence="3">
    <location>
        <begin position="632"/>
        <end position="648"/>
    </location>
</feature>
<dbReference type="InterPro" id="IPR015943">
    <property type="entry name" value="WD40/YVTN_repeat-like_dom_sf"/>
</dbReference>
<dbReference type="InterPro" id="IPR013087">
    <property type="entry name" value="Znf_C2H2_type"/>
</dbReference>
<feature type="compositionally biased region" description="Low complexity" evidence="3">
    <location>
        <begin position="615"/>
        <end position="624"/>
    </location>
</feature>
<feature type="compositionally biased region" description="Polar residues" evidence="3">
    <location>
        <begin position="52"/>
        <end position="63"/>
    </location>
</feature>
<dbReference type="EMBL" id="LR786594">
    <property type="protein sequence ID" value="CAB3262216.1"/>
    <property type="molecule type" value="mRNA"/>
</dbReference>
<feature type="compositionally biased region" description="Low complexity" evidence="3">
    <location>
        <begin position="555"/>
        <end position="572"/>
    </location>
</feature>
<dbReference type="InterPro" id="IPR018391">
    <property type="entry name" value="PQQ_b-propeller_rpt"/>
</dbReference>
<feature type="domain" description="C2H2-type" evidence="4">
    <location>
        <begin position="77"/>
        <end position="99"/>
    </location>
</feature>
<dbReference type="PANTHER" id="PTHR14435:SF2">
    <property type="entry name" value="ZINC FINGER PROTEIN 106"/>
    <property type="match status" value="1"/>
</dbReference>
<dbReference type="GO" id="GO:0017124">
    <property type="term" value="F:SH3 domain binding"/>
    <property type="evidence" value="ECO:0007669"/>
    <property type="project" value="TreeGrafter"/>
</dbReference>
<proteinExistence type="evidence at transcript level"/>
<protein>
    <submittedName>
        <fullName evidence="5">Uncharacterized protein LOC100178710</fullName>
    </submittedName>
</protein>
<accession>A0A6F9DHL6</accession>
<feature type="region of interest" description="Disordered" evidence="3">
    <location>
        <begin position="918"/>
        <end position="975"/>
    </location>
</feature>
<dbReference type="GO" id="GO:0003723">
    <property type="term" value="F:RNA binding"/>
    <property type="evidence" value="ECO:0007669"/>
    <property type="project" value="InterPro"/>
</dbReference>
<evidence type="ECO:0000256" key="3">
    <source>
        <dbReference type="SAM" id="MobiDB-lite"/>
    </source>
</evidence>
<dbReference type="InterPro" id="IPR036322">
    <property type="entry name" value="WD40_repeat_dom_sf"/>
</dbReference>
<feature type="compositionally biased region" description="Basic and acidic residues" evidence="3">
    <location>
        <begin position="467"/>
        <end position="477"/>
    </location>
</feature>
<keyword evidence="1" id="KW-0853">WD repeat</keyword>
<feature type="coiled-coil region" evidence="2">
    <location>
        <begin position="835"/>
        <end position="873"/>
    </location>
</feature>
<dbReference type="SMART" id="SM00355">
    <property type="entry name" value="ZnF_C2H2"/>
    <property type="match status" value="4"/>
</dbReference>
<dbReference type="PROSITE" id="PS50082">
    <property type="entry name" value="WD_REPEATS_2"/>
    <property type="match status" value="1"/>
</dbReference>
<feature type="region of interest" description="Disordered" evidence="3">
    <location>
        <begin position="443"/>
        <end position="499"/>
    </location>
</feature>
<dbReference type="PROSITE" id="PS00028">
    <property type="entry name" value="ZINC_FINGER_C2H2_1"/>
    <property type="match status" value="1"/>
</dbReference>
<feature type="region of interest" description="Disordered" evidence="3">
    <location>
        <begin position="615"/>
        <end position="696"/>
    </location>
</feature>
<dbReference type="SMART" id="SM00320">
    <property type="entry name" value="WD40"/>
    <property type="match status" value="5"/>
</dbReference>
<dbReference type="PANTHER" id="PTHR14435">
    <property type="entry name" value="ZINC FINGER PROTEIN 106"/>
    <property type="match status" value="1"/>
</dbReference>
<feature type="compositionally biased region" description="Basic and acidic residues" evidence="3">
    <location>
        <begin position="574"/>
        <end position="583"/>
    </location>
</feature>
<feature type="compositionally biased region" description="Polar residues" evidence="3">
    <location>
        <begin position="443"/>
        <end position="453"/>
    </location>
</feature>
<feature type="compositionally biased region" description="Basic and acidic residues" evidence="3">
    <location>
        <begin position="649"/>
        <end position="660"/>
    </location>
</feature>
<feature type="compositionally biased region" description="Polar residues" evidence="3">
    <location>
        <begin position="675"/>
        <end position="689"/>
    </location>
</feature>
<feature type="region of interest" description="Disordered" evidence="3">
    <location>
        <begin position="355"/>
        <end position="378"/>
    </location>
</feature>
<dbReference type="GO" id="GO:0005829">
    <property type="term" value="C:cytosol"/>
    <property type="evidence" value="ECO:0007669"/>
    <property type="project" value="TreeGrafter"/>
</dbReference>
<dbReference type="Pfam" id="PF00400">
    <property type="entry name" value="WD40"/>
    <property type="match status" value="2"/>
</dbReference>
<evidence type="ECO:0000259" key="4">
    <source>
        <dbReference type="PROSITE" id="PS00028"/>
    </source>
</evidence>
<sequence>MFSVCKDHVAEQAQSAPLYDQIGSKRSSSDNDEEEPSSKKKRQAHLLDKNTKNSFTESSSTGPDNGENKMNPVYTTCHLCDLHFTTEVDLEEHLYSLLHHRALEAEKGKDFVHECNLCCAKCKGLTLYVAHLREDTHKSAVDKRKEQTKLKPNARVYSLVRYKHTFLKKPQKKLSSESPALPSSVSDKPSISIQNLFKPTTRHASPKPVFNPTFHREKPAFNYPGIQHSFQPRPYHERPRSSPLFSARHEPWQYDPYMKGDHDAHWKNSHGNHRYDFGRNPYDTQRWWTESPHTNTHRFPWRARSQSPVQQPLFGRSQPLFNNTQHDKPAFAQNVQSNINNNEKDKLKLQDLESKPKMDQPEPAGNKPFGNPGPVDEKPTKLFPATVKIKPDLSKNNKFKQQPKKELKTFTPSSEESNNIYKKFRAVMEEIDHPVFNSNSYATTSKVSESSNSKTEDLVKQAVKHKTQSDPKDEKFRPRMVTFEESSKSSDVRSNSESSFQARLCESVLTGDLQEDDTSVDSKAVVAVTCDSQSKNSFDKQDKSPKASIKAVSPKTGKTITVTKQQTKAKQQPKMKEINDTNTEKPASASAISFQLDALAKKKQAELMNENCSISSIPPSVTTSGESISAGDKTNQHNTIESGCQSSSEGEHKKAAEMTKKKVSPAPNLTKARSRLSSRQQKTKPSTSDSDTEKKQTRIANMLLKYGTRPNTAAEHNLRISKKTEKRKLSGPRFGIGLVPHEDEAAQQSLDESDMKEIANTIKLVELTPDKLTKRKRSISEGKSPVLNGSQTSVIVSNQSLSTVASHDTKTDGFSQQLLQMSENEELLHTKGNAIKDEMKKLQDETAQVNSLIEQLLLKKQGLSEELSKVKQKEAEVNFELEKIRLHRLALLRGTVANQPKPTSEIPSFHLDACSHSTPMSSVRNMSQSSMETNEPTRKGPSCMLPSVPVKTEYQKSPGCTPAKDNTSITPPPKAVSPFPVASSSEYFDASIGVKMPTVVKRERSPSVDDIMQKYLQQASTERDVNVASATPRPLHCSSRKPDDFEVSSTTSPHEDYGRHYSEERGLSIKPPAQGNIVAGTSSVREKRNRISEDPELAKLDAQRPKSTEVTWSWVTAHNETYSSCQAGDDNVIRPQGYNTFETIADCTGTLDIHDASVASILVTESGWMVTCSKDKTVRVTNAKTGVVIKRFPLPHVPITAHVAMASGETQETMLEKIFIYVVYLEDGLDRTLLAESTVCRILLTINLTTENPECSFRQIKILEYNSSILCIHQSKESFLYLGARDGRVIVCNYKQVKYVETLDCHSPHAICCLTSGSDGARRILCCGSSDCRISVRDASDGLLLRVFTGHTKTVNSLQLVNNLLYSGSSDRTVLVHNIQTGEVIQKFLGMHGGSIKMLAVHPKAIITLCLDKCIRVLQTEPCRVSGPPIPTSSLPLSLHLFQAMCQSNDVKVSVPVACIGYQDGKVQLIPMTQLATHYTKTTISFMSSTNDHQTENASKTRAKQTLIDYVDLVNSLSCMWAGCSAAGFTSRDALLNHIRLFHAPDDYPKQLDSCCRWDNCTLYFSAELDSSKDVRIHMEKHVANAIRRSKQE</sequence>
<feature type="repeat" description="WD" evidence="1">
    <location>
        <begin position="1348"/>
        <end position="1387"/>
    </location>
</feature>
<feature type="region of interest" description="Disordered" evidence="3">
    <location>
        <begin position="196"/>
        <end position="242"/>
    </location>
</feature>
<evidence type="ECO:0000256" key="2">
    <source>
        <dbReference type="SAM" id="Coils"/>
    </source>
</evidence>
<feature type="region of interest" description="Disordered" evidence="3">
    <location>
        <begin position="1023"/>
        <end position="1059"/>
    </location>
</feature>
<gene>
    <name evidence="5" type="primary">LOC100178710</name>
</gene>
<dbReference type="SMART" id="SM00564">
    <property type="entry name" value="PQQ"/>
    <property type="match status" value="3"/>
</dbReference>
<feature type="region of interest" description="Disordered" evidence="3">
    <location>
        <begin position="532"/>
        <end position="589"/>
    </location>
</feature>
<organism evidence="5">
    <name type="scientific">Phallusia mammillata</name>
    <dbReference type="NCBI Taxonomy" id="59560"/>
    <lineage>
        <taxon>Eukaryota</taxon>
        <taxon>Metazoa</taxon>
        <taxon>Chordata</taxon>
        <taxon>Tunicata</taxon>
        <taxon>Ascidiacea</taxon>
        <taxon>Phlebobranchia</taxon>
        <taxon>Ascidiidae</taxon>
        <taxon>Phallusia</taxon>
    </lineage>
</organism>
<keyword evidence="2" id="KW-0175">Coiled coil</keyword>
<name>A0A6F9DHL6_9ASCI</name>
<dbReference type="GO" id="GO:0016020">
    <property type="term" value="C:membrane"/>
    <property type="evidence" value="ECO:0007669"/>
    <property type="project" value="TreeGrafter"/>
</dbReference>
<feature type="region of interest" description="Disordered" evidence="3">
    <location>
        <begin position="15"/>
        <end position="68"/>
    </location>
</feature>